<gene>
    <name evidence="1" type="ORF">M2127_000959</name>
</gene>
<dbReference type="EMBL" id="JARXYA010000004">
    <property type="protein sequence ID" value="MDH6503666.1"/>
    <property type="molecule type" value="Genomic_DNA"/>
</dbReference>
<sequence>MGVLMIIDFGGNSELDESQFLIKYTLGICTNNPLELNT</sequence>
<protein>
    <submittedName>
        <fullName evidence="1">Uncharacterized protein</fullName>
    </submittedName>
</protein>
<reference evidence="1" key="1">
    <citation type="submission" date="2023-04" db="EMBL/GenBank/DDBJ databases">
        <title>Genome Encyclopedia of Bacteria and Archaea VI: Functional Genomics of Type Strains.</title>
        <authorList>
            <person name="Whitman W."/>
        </authorList>
    </citation>
    <scope>NUCLEOTIDE SEQUENCE</scope>
    <source>
        <strain evidence="1">Enz.4-51</strain>
    </source>
</reference>
<accession>A0AA43S6B7</accession>
<dbReference type="Proteomes" id="UP001161160">
    <property type="component" value="Unassembled WGS sequence"/>
</dbReference>
<evidence type="ECO:0000313" key="2">
    <source>
        <dbReference type="Proteomes" id="UP001161160"/>
    </source>
</evidence>
<keyword evidence="2" id="KW-1185">Reference proteome</keyword>
<name>A0AA43S6B7_9BURK</name>
<comment type="caution">
    <text evidence="1">The sequence shown here is derived from an EMBL/GenBank/DDBJ whole genome shotgun (WGS) entry which is preliminary data.</text>
</comment>
<evidence type="ECO:0000313" key="1">
    <source>
        <dbReference type="EMBL" id="MDH6503666.1"/>
    </source>
</evidence>
<proteinExistence type="predicted"/>
<dbReference type="AlphaFoldDB" id="A0AA43S6B7"/>
<organism evidence="1 2">
    <name type="scientific">Polynucleobacter sphagniphilus</name>
    <dbReference type="NCBI Taxonomy" id="1743169"/>
    <lineage>
        <taxon>Bacteria</taxon>
        <taxon>Pseudomonadati</taxon>
        <taxon>Pseudomonadota</taxon>
        <taxon>Betaproteobacteria</taxon>
        <taxon>Burkholderiales</taxon>
        <taxon>Burkholderiaceae</taxon>
        <taxon>Polynucleobacter</taxon>
    </lineage>
</organism>